<reference evidence="9" key="2">
    <citation type="submission" date="2025-09" db="UniProtKB">
        <authorList>
            <consortium name="Ensembl"/>
        </authorList>
    </citation>
    <scope>IDENTIFICATION</scope>
</reference>
<dbReference type="Gene3D" id="3.90.1150.170">
    <property type="match status" value="1"/>
</dbReference>
<evidence type="ECO:0000256" key="2">
    <source>
        <dbReference type="ARBA" id="ARBA00009533"/>
    </source>
</evidence>
<dbReference type="InterPro" id="IPR015424">
    <property type="entry name" value="PyrdxlP-dep_Trfase"/>
</dbReference>
<sequence length="228" mass="26239">MGIFGTLLVATAGTTVYGAFDPLDNIADICKKYGLWMHVDVMLFRNIAHNYSFIGLKSGTSCILMMCAGYLFQPDKQYDTAYDTGDKTIQCGRHVDVFKLWLMWKAKGTRGFEILINKSLELAEYLYKELNSRENFELVFDPELTNVCFWYIPPNLRRIPNGPEREKLLHQVAPKIKARMIEEGTTIVSYQPHGDKVNFFRMVFSNPATRKSDVDFLLEEIERLGKDL</sequence>
<comment type="cofactor">
    <cofactor evidence="1 7">
        <name>pyridoxal 5'-phosphate</name>
        <dbReference type="ChEBI" id="CHEBI:597326"/>
    </cofactor>
</comment>
<dbReference type="PANTHER" id="PTHR45677">
    <property type="entry name" value="GLUTAMATE DECARBOXYLASE-RELATED"/>
    <property type="match status" value="1"/>
</dbReference>
<accession>A0A8C3S2Y0</accession>
<name>A0A8C3S2Y0_CHESE</name>
<dbReference type="Ensembl" id="ENSCSRT00000008086.1">
    <property type="protein sequence ID" value="ENSCSRP00000007831.1"/>
    <property type="gene ID" value="ENSCSRG00000005754.1"/>
</dbReference>
<evidence type="ECO:0000256" key="4">
    <source>
        <dbReference type="ARBA" id="ARBA00022793"/>
    </source>
</evidence>
<dbReference type="Pfam" id="PF00282">
    <property type="entry name" value="Pyridoxal_deC"/>
    <property type="match status" value="2"/>
</dbReference>
<feature type="signal peptide" evidence="8">
    <location>
        <begin position="1"/>
        <end position="18"/>
    </location>
</feature>
<dbReference type="InterPro" id="IPR015421">
    <property type="entry name" value="PyrdxlP-dep_Trfase_major"/>
</dbReference>
<evidence type="ECO:0000256" key="1">
    <source>
        <dbReference type="ARBA" id="ARBA00001933"/>
    </source>
</evidence>
<keyword evidence="6 7" id="KW-0456">Lyase</keyword>
<evidence type="ECO:0000313" key="9">
    <source>
        <dbReference type="Ensembl" id="ENSCSRP00000007831.1"/>
    </source>
</evidence>
<dbReference type="GO" id="GO:0016831">
    <property type="term" value="F:carboxy-lyase activity"/>
    <property type="evidence" value="ECO:0007669"/>
    <property type="project" value="UniProtKB-KW"/>
</dbReference>
<evidence type="ECO:0008006" key="11">
    <source>
        <dbReference type="Google" id="ProtNLM"/>
    </source>
</evidence>
<dbReference type="Gene3D" id="3.40.640.10">
    <property type="entry name" value="Type I PLP-dependent aspartate aminotransferase-like (Major domain)"/>
    <property type="match status" value="2"/>
</dbReference>
<evidence type="ECO:0000256" key="5">
    <source>
        <dbReference type="ARBA" id="ARBA00022898"/>
    </source>
</evidence>
<dbReference type="InterPro" id="IPR002129">
    <property type="entry name" value="PyrdxlP-dep_de-COase"/>
</dbReference>
<proteinExistence type="inferred from homology"/>
<keyword evidence="5 7" id="KW-0663">Pyridoxal phosphate</keyword>
<dbReference type="GO" id="GO:0019752">
    <property type="term" value="P:carboxylic acid metabolic process"/>
    <property type="evidence" value="ECO:0007669"/>
    <property type="project" value="InterPro"/>
</dbReference>
<protein>
    <recommendedName>
        <fullName evidence="11">Glutamate decarboxylase</fullName>
    </recommendedName>
</protein>
<organism evidence="9 10">
    <name type="scientific">Chelydra serpentina</name>
    <name type="common">Snapping turtle</name>
    <name type="synonym">Testudo serpentina</name>
    <dbReference type="NCBI Taxonomy" id="8475"/>
    <lineage>
        <taxon>Eukaryota</taxon>
        <taxon>Metazoa</taxon>
        <taxon>Chordata</taxon>
        <taxon>Craniata</taxon>
        <taxon>Vertebrata</taxon>
        <taxon>Euteleostomi</taxon>
        <taxon>Archelosauria</taxon>
        <taxon>Testudinata</taxon>
        <taxon>Testudines</taxon>
        <taxon>Cryptodira</taxon>
        <taxon>Durocryptodira</taxon>
        <taxon>Americhelydia</taxon>
        <taxon>Chelydroidea</taxon>
        <taxon>Chelydridae</taxon>
        <taxon>Chelydra</taxon>
    </lineage>
</organism>
<evidence type="ECO:0000256" key="8">
    <source>
        <dbReference type="SAM" id="SignalP"/>
    </source>
</evidence>
<keyword evidence="8" id="KW-0732">Signal</keyword>
<evidence type="ECO:0000256" key="6">
    <source>
        <dbReference type="ARBA" id="ARBA00023239"/>
    </source>
</evidence>
<keyword evidence="4" id="KW-0210">Decarboxylase</keyword>
<dbReference type="Proteomes" id="UP000694403">
    <property type="component" value="Unplaced"/>
</dbReference>
<dbReference type="AlphaFoldDB" id="A0A8C3S2Y0"/>
<feature type="chain" id="PRO_5034480159" description="Glutamate decarboxylase" evidence="8">
    <location>
        <begin position="19"/>
        <end position="228"/>
    </location>
</feature>
<evidence type="ECO:0000256" key="7">
    <source>
        <dbReference type="RuleBase" id="RU000382"/>
    </source>
</evidence>
<comment type="similarity">
    <text evidence="2 7">Belongs to the group II decarboxylase family.</text>
</comment>
<evidence type="ECO:0000313" key="10">
    <source>
        <dbReference type="Proteomes" id="UP000694403"/>
    </source>
</evidence>
<reference evidence="9" key="1">
    <citation type="submission" date="2025-08" db="UniProtKB">
        <authorList>
            <consortium name="Ensembl"/>
        </authorList>
    </citation>
    <scope>IDENTIFICATION</scope>
</reference>
<dbReference type="GO" id="GO:0005737">
    <property type="term" value="C:cytoplasm"/>
    <property type="evidence" value="ECO:0007669"/>
    <property type="project" value="TreeGrafter"/>
</dbReference>
<keyword evidence="10" id="KW-1185">Reference proteome</keyword>
<dbReference type="PANTHER" id="PTHR45677:SF6">
    <property type="entry name" value="GLUTAMATE DECARBOXYLASE 1"/>
    <property type="match status" value="1"/>
</dbReference>
<dbReference type="SUPFAM" id="SSF53383">
    <property type="entry name" value="PLP-dependent transferases"/>
    <property type="match status" value="1"/>
</dbReference>
<evidence type="ECO:0000256" key="3">
    <source>
        <dbReference type="ARBA" id="ARBA00011738"/>
    </source>
</evidence>
<dbReference type="GO" id="GO:0030170">
    <property type="term" value="F:pyridoxal phosphate binding"/>
    <property type="evidence" value="ECO:0007669"/>
    <property type="project" value="InterPro"/>
</dbReference>
<comment type="subunit">
    <text evidence="3">Homodimer.</text>
</comment>